<name>A0A060RCB5_9BACT</name>
<dbReference type="InterPro" id="IPR051099">
    <property type="entry name" value="AGR/TXD"/>
</dbReference>
<dbReference type="Proteomes" id="UP000027616">
    <property type="component" value="Chromosome I"/>
</dbReference>
<feature type="domain" description="Thioredoxin" evidence="2">
    <location>
        <begin position="5"/>
        <end position="131"/>
    </location>
</feature>
<evidence type="ECO:0000313" key="3">
    <source>
        <dbReference type="EMBL" id="CDN31423.1"/>
    </source>
</evidence>
<evidence type="ECO:0000256" key="1">
    <source>
        <dbReference type="ARBA" id="ARBA00022729"/>
    </source>
</evidence>
<dbReference type="Pfam" id="PF00085">
    <property type="entry name" value="Thioredoxin"/>
    <property type="match status" value="1"/>
</dbReference>
<dbReference type="EMBL" id="HG934468">
    <property type="protein sequence ID" value="CDN31423.1"/>
    <property type="molecule type" value="Genomic_DNA"/>
</dbReference>
<dbReference type="SUPFAM" id="SSF52833">
    <property type="entry name" value="Thioredoxin-like"/>
    <property type="match status" value="1"/>
</dbReference>
<dbReference type="InterPro" id="IPR036249">
    <property type="entry name" value="Thioredoxin-like_sf"/>
</dbReference>
<keyword evidence="1" id="KW-0732">Signal</keyword>
<keyword evidence="4" id="KW-1185">Reference proteome</keyword>
<dbReference type="PROSITE" id="PS51352">
    <property type="entry name" value="THIOREDOXIN_2"/>
    <property type="match status" value="1"/>
</dbReference>
<keyword evidence="3" id="KW-0413">Isomerase</keyword>
<dbReference type="PANTHER" id="PTHR15337:SF11">
    <property type="entry name" value="THIOREDOXIN DOMAIN-CONTAINING PROTEIN"/>
    <property type="match status" value="1"/>
</dbReference>
<sequence>MFIAILALVSMAGFSQGIKFTEGTFDQLKAEAKKTDRPIFIDVYATWCGPCIFLASDIFTKDDVGKYMNEKFVNAKFDAEKGEGIDIAKKYKVKAYPTMLILDAEGKELGRVVGAERTTEAFIKKIEEATSK</sequence>
<proteinExistence type="predicted"/>
<dbReference type="AlphaFoldDB" id="A0A060RCB5"/>
<evidence type="ECO:0000259" key="2">
    <source>
        <dbReference type="PROSITE" id="PS51352"/>
    </source>
</evidence>
<gene>
    <name evidence="3" type="ORF">BN938_1335</name>
</gene>
<dbReference type="KEGG" id="rbc:BN938_1335"/>
<dbReference type="PANTHER" id="PTHR15337">
    <property type="entry name" value="ANTERIOR GRADIENT PROTEIN-RELATED"/>
    <property type="match status" value="1"/>
</dbReference>
<reference evidence="3 4" key="1">
    <citation type="journal article" date="2015" name="Genome Announc.">
        <title>Complete Genome Sequence of the Novel Leech Symbiont Mucinivorans hirudinis M3T.</title>
        <authorList>
            <person name="Nelson M.C."/>
            <person name="Bomar L."/>
            <person name="Graf J."/>
        </authorList>
    </citation>
    <scope>NUCLEOTIDE SEQUENCE [LARGE SCALE GENOMIC DNA]</scope>
    <source>
        <strain evidence="4">M3</strain>
    </source>
</reference>
<dbReference type="STRING" id="1433126.BN938_1335"/>
<dbReference type="eggNOG" id="COG1331">
    <property type="taxonomic scope" value="Bacteria"/>
</dbReference>
<dbReference type="PATRIC" id="fig|1433126.3.peg.1320"/>
<evidence type="ECO:0000313" key="4">
    <source>
        <dbReference type="Proteomes" id="UP000027616"/>
    </source>
</evidence>
<accession>A0A060RCB5</accession>
<organism evidence="3 4">
    <name type="scientific">Mucinivorans hirudinis</name>
    <dbReference type="NCBI Taxonomy" id="1433126"/>
    <lineage>
        <taxon>Bacteria</taxon>
        <taxon>Pseudomonadati</taxon>
        <taxon>Bacteroidota</taxon>
        <taxon>Bacteroidia</taxon>
        <taxon>Bacteroidales</taxon>
        <taxon>Rikenellaceae</taxon>
        <taxon>Mucinivorans</taxon>
    </lineage>
</organism>
<dbReference type="CDD" id="cd02947">
    <property type="entry name" value="TRX_family"/>
    <property type="match status" value="1"/>
</dbReference>
<protein>
    <submittedName>
        <fullName evidence="3">Putative disulphide-isomerase</fullName>
    </submittedName>
</protein>
<dbReference type="GO" id="GO:0016853">
    <property type="term" value="F:isomerase activity"/>
    <property type="evidence" value="ECO:0007669"/>
    <property type="project" value="UniProtKB-KW"/>
</dbReference>
<dbReference type="InterPro" id="IPR013766">
    <property type="entry name" value="Thioredoxin_domain"/>
</dbReference>
<dbReference type="Gene3D" id="3.40.30.10">
    <property type="entry name" value="Glutaredoxin"/>
    <property type="match status" value="1"/>
</dbReference>
<dbReference type="HOGENOM" id="CLU_090389_8_2_10"/>